<evidence type="ECO:0000256" key="14">
    <source>
        <dbReference type="ARBA" id="ARBA00023211"/>
    </source>
</evidence>
<keyword evidence="13 16" id="KW-0472">Membrane</keyword>
<gene>
    <name evidence="18" type="ORF">GSCOC_T00008035001</name>
</gene>
<comment type="pathway">
    <text evidence="4">Protein modification; protein glycosylation.</text>
</comment>
<evidence type="ECO:0000256" key="13">
    <source>
        <dbReference type="ARBA" id="ARBA00023136"/>
    </source>
</evidence>
<evidence type="ECO:0000256" key="1">
    <source>
        <dbReference type="ARBA" id="ARBA00001936"/>
    </source>
</evidence>
<protein>
    <recommendedName>
        <fullName evidence="6">dolichyl-diphosphooligosaccharide--protein glycotransferase</fullName>
        <ecNumber evidence="6">2.4.99.18</ecNumber>
    </recommendedName>
</protein>
<dbReference type="Pfam" id="PF02516">
    <property type="entry name" value="STT3"/>
    <property type="match status" value="1"/>
</dbReference>
<reference evidence="19" key="1">
    <citation type="journal article" date="2014" name="Science">
        <title>The coffee genome provides insight into the convergent evolution of caffeine biosynthesis.</title>
        <authorList>
            <person name="Denoeud F."/>
            <person name="Carretero-Paulet L."/>
            <person name="Dereeper A."/>
            <person name="Droc G."/>
            <person name="Guyot R."/>
            <person name="Pietrella M."/>
            <person name="Zheng C."/>
            <person name="Alberti A."/>
            <person name="Anthony F."/>
            <person name="Aprea G."/>
            <person name="Aury J.M."/>
            <person name="Bento P."/>
            <person name="Bernard M."/>
            <person name="Bocs S."/>
            <person name="Campa C."/>
            <person name="Cenci A."/>
            <person name="Combes M.C."/>
            <person name="Crouzillat D."/>
            <person name="Da Silva C."/>
            <person name="Daddiego L."/>
            <person name="De Bellis F."/>
            <person name="Dussert S."/>
            <person name="Garsmeur O."/>
            <person name="Gayraud T."/>
            <person name="Guignon V."/>
            <person name="Jahn K."/>
            <person name="Jamilloux V."/>
            <person name="Joet T."/>
            <person name="Labadie K."/>
            <person name="Lan T."/>
            <person name="Leclercq J."/>
            <person name="Lepelley M."/>
            <person name="Leroy T."/>
            <person name="Li L.T."/>
            <person name="Librado P."/>
            <person name="Lopez L."/>
            <person name="Munoz A."/>
            <person name="Noel B."/>
            <person name="Pallavicini A."/>
            <person name="Perrotta G."/>
            <person name="Poncet V."/>
            <person name="Pot D."/>
            <person name="Priyono X."/>
            <person name="Rigoreau M."/>
            <person name="Rouard M."/>
            <person name="Rozas J."/>
            <person name="Tranchant-Dubreuil C."/>
            <person name="VanBuren R."/>
            <person name="Zhang Q."/>
            <person name="Andrade A.C."/>
            <person name="Argout X."/>
            <person name="Bertrand B."/>
            <person name="de Kochko A."/>
            <person name="Graziosi G."/>
            <person name="Henry R.J."/>
            <person name="Jayarama X."/>
            <person name="Ming R."/>
            <person name="Nagai C."/>
            <person name="Rounsley S."/>
            <person name="Sankoff D."/>
            <person name="Giuliano G."/>
            <person name="Albert V.A."/>
            <person name="Wincker P."/>
            <person name="Lashermes P."/>
        </authorList>
    </citation>
    <scope>NUCLEOTIDE SEQUENCE [LARGE SCALE GENOMIC DNA]</scope>
    <source>
        <strain evidence="19">cv. DH200-94</strain>
    </source>
</reference>
<dbReference type="EC" id="2.4.99.18" evidence="6"/>
<evidence type="ECO:0000256" key="12">
    <source>
        <dbReference type="ARBA" id="ARBA00022989"/>
    </source>
</evidence>
<evidence type="ECO:0000256" key="10">
    <source>
        <dbReference type="ARBA" id="ARBA00022723"/>
    </source>
</evidence>
<comment type="catalytic activity">
    <reaction evidence="15">
        <text>a di-trans,poly-cis-dolichyl diphosphooligosaccharide + L-asparaginyl-[protein] = N(4)-(oligosaccharide-(1-&gt;4)-N-acetyl-beta-D-glucosaminyl-(1-&gt;4)-N-acetyl-beta-D-glucosaminyl)-L-asparaginyl-[protein] + a di-trans,poly-cis-dolichyl diphosphate + H(+)</text>
        <dbReference type="Rhea" id="RHEA:22980"/>
        <dbReference type="Rhea" id="RHEA-COMP:12804"/>
        <dbReference type="Rhea" id="RHEA-COMP:12805"/>
        <dbReference type="Rhea" id="RHEA-COMP:19506"/>
        <dbReference type="Rhea" id="RHEA-COMP:19509"/>
        <dbReference type="ChEBI" id="CHEBI:15378"/>
        <dbReference type="ChEBI" id="CHEBI:50347"/>
        <dbReference type="ChEBI" id="CHEBI:57497"/>
        <dbReference type="ChEBI" id="CHEBI:57570"/>
        <dbReference type="ChEBI" id="CHEBI:132529"/>
        <dbReference type="EC" id="2.4.99.18"/>
    </reaction>
</comment>
<dbReference type="OMA" id="VICCAMV"/>
<evidence type="ECO:0000256" key="5">
    <source>
        <dbReference type="ARBA" id="ARBA00010810"/>
    </source>
</evidence>
<keyword evidence="19" id="KW-1185">Reference proteome</keyword>
<sequence length="317" mass="35515">MFVSVFEVAEEFELNSRYVESTISYVVLGTLLAALVPVLGFNPVMASEHFASFLVFIIIHVVALVYYIKGILSLRMLKVAVTLVFSVGLVICCAMVTVLIALVASSPTKGWSGRSLSLLDPSFKAKEFSLVEWLLISNLSCLQLQACFLPLSDASSFSILYIVTLVYFSGVMVPLMLVLGPAVCKMPGISLSGAFDVLIIRSNFSCLVHQKFLHLIREGLWFYFLLLMTEKNPIVAVMNVVAFFPIIKRSFWLYFLVLMLDFHVVHCVWAAAEACSIPFIVLTSQSHDGLRIFYDFKEAYAWLSHNTDVDHKSNFIF</sequence>
<evidence type="ECO:0000256" key="2">
    <source>
        <dbReference type="ARBA" id="ARBA00001946"/>
    </source>
</evidence>
<evidence type="ECO:0000256" key="8">
    <source>
        <dbReference type="ARBA" id="ARBA00022679"/>
    </source>
</evidence>
<feature type="transmembrane region" description="Helical" evidence="16">
    <location>
        <begin position="251"/>
        <end position="272"/>
    </location>
</feature>
<evidence type="ECO:0000256" key="7">
    <source>
        <dbReference type="ARBA" id="ARBA00022676"/>
    </source>
</evidence>
<evidence type="ECO:0000313" key="19">
    <source>
        <dbReference type="Proteomes" id="UP000295252"/>
    </source>
</evidence>
<keyword evidence="10" id="KW-0479">Metal-binding</keyword>
<dbReference type="GO" id="GO:0016020">
    <property type="term" value="C:membrane"/>
    <property type="evidence" value="ECO:0007669"/>
    <property type="project" value="InterPro"/>
</dbReference>
<evidence type="ECO:0000256" key="11">
    <source>
        <dbReference type="ARBA" id="ARBA00022842"/>
    </source>
</evidence>
<comment type="cofactor">
    <cofactor evidence="1">
        <name>Mn(2+)</name>
        <dbReference type="ChEBI" id="CHEBI:29035"/>
    </cofactor>
</comment>
<dbReference type="InterPro" id="IPR003674">
    <property type="entry name" value="Oligo_trans_STT3"/>
</dbReference>
<feature type="domain" description="Oligosaccharyl transferase STT3 N-terminal" evidence="17">
    <location>
        <begin position="16"/>
        <end position="184"/>
    </location>
</feature>
<evidence type="ECO:0000259" key="17">
    <source>
        <dbReference type="Pfam" id="PF02516"/>
    </source>
</evidence>
<keyword evidence="9 16" id="KW-0812">Transmembrane</keyword>
<evidence type="ECO:0000256" key="3">
    <source>
        <dbReference type="ARBA" id="ARBA00004127"/>
    </source>
</evidence>
<feature type="transmembrane region" description="Helical" evidence="16">
    <location>
        <begin position="133"/>
        <end position="152"/>
    </location>
</feature>
<evidence type="ECO:0000256" key="6">
    <source>
        <dbReference type="ARBA" id="ARBA00012605"/>
    </source>
</evidence>
<comment type="similarity">
    <text evidence="5">Belongs to the STT3 family.</text>
</comment>
<keyword evidence="12 16" id="KW-1133">Transmembrane helix</keyword>
<dbReference type="PANTHER" id="PTHR13872">
    <property type="entry name" value="DOLICHYL-DIPHOSPHOOLIGOSACCHARIDE--PROTEIN GLYCOSYLTRANSFERASE SUBUNIT"/>
    <property type="match status" value="1"/>
</dbReference>
<evidence type="ECO:0000256" key="9">
    <source>
        <dbReference type="ARBA" id="ARBA00022692"/>
    </source>
</evidence>
<evidence type="ECO:0000256" key="16">
    <source>
        <dbReference type="SAM" id="Phobius"/>
    </source>
</evidence>
<feature type="transmembrane region" description="Helical" evidence="16">
    <location>
        <begin position="220"/>
        <end position="244"/>
    </location>
</feature>
<proteinExistence type="inferred from homology"/>
<evidence type="ECO:0000256" key="4">
    <source>
        <dbReference type="ARBA" id="ARBA00004922"/>
    </source>
</evidence>
<evidence type="ECO:0000313" key="18">
    <source>
        <dbReference type="EMBL" id="CDP19405.1"/>
    </source>
</evidence>
<dbReference type="Proteomes" id="UP000295252">
    <property type="component" value="Unassembled WGS sequence"/>
</dbReference>
<keyword evidence="11" id="KW-0460">Magnesium</keyword>
<feature type="transmembrane region" description="Helical" evidence="16">
    <location>
        <begin position="50"/>
        <end position="68"/>
    </location>
</feature>
<organism evidence="18 19">
    <name type="scientific">Coffea canephora</name>
    <name type="common">Robusta coffee</name>
    <dbReference type="NCBI Taxonomy" id="49390"/>
    <lineage>
        <taxon>Eukaryota</taxon>
        <taxon>Viridiplantae</taxon>
        <taxon>Streptophyta</taxon>
        <taxon>Embryophyta</taxon>
        <taxon>Tracheophyta</taxon>
        <taxon>Spermatophyta</taxon>
        <taxon>Magnoliopsida</taxon>
        <taxon>eudicotyledons</taxon>
        <taxon>Gunneridae</taxon>
        <taxon>Pentapetalae</taxon>
        <taxon>asterids</taxon>
        <taxon>lamiids</taxon>
        <taxon>Gentianales</taxon>
        <taxon>Rubiaceae</taxon>
        <taxon>Ixoroideae</taxon>
        <taxon>Gardenieae complex</taxon>
        <taxon>Bertiereae - Coffeeae clade</taxon>
        <taxon>Coffeeae</taxon>
        <taxon>Coffea</taxon>
    </lineage>
</organism>
<keyword evidence="7" id="KW-0328">Glycosyltransferase</keyword>
<feature type="transmembrane region" description="Helical" evidence="16">
    <location>
        <begin position="80"/>
        <end position="104"/>
    </location>
</feature>
<dbReference type="OrthoDB" id="1805500at2759"/>
<dbReference type="EMBL" id="HG739553">
    <property type="protein sequence ID" value="CDP19405.1"/>
    <property type="molecule type" value="Genomic_DNA"/>
</dbReference>
<dbReference type="InterPro" id="IPR048307">
    <property type="entry name" value="STT3_N"/>
</dbReference>
<dbReference type="GO" id="GO:0012505">
    <property type="term" value="C:endomembrane system"/>
    <property type="evidence" value="ECO:0007669"/>
    <property type="project" value="UniProtKB-SubCell"/>
</dbReference>
<comment type="cofactor">
    <cofactor evidence="2">
        <name>Mg(2+)</name>
        <dbReference type="ChEBI" id="CHEBI:18420"/>
    </cofactor>
</comment>
<keyword evidence="14" id="KW-0464">Manganese</keyword>
<accession>A0A068VEZ8</accession>
<feature type="transmembrane region" description="Helical" evidence="16">
    <location>
        <begin position="23"/>
        <end position="44"/>
    </location>
</feature>
<dbReference type="Gramene" id="CDP19405">
    <property type="protein sequence ID" value="CDP19405"/>
    <property type="gene ID" value="GSCOC_T00008035001"/>
</dbReference>
<dbReference type="STRING" id="49390.A0A068VEZ8"/>
<dbReference type="InParanoid" id="A0A068VEZ8"/>
<name>A0A068VEZ8_COFCA</name>
<dbReference type="AlphaFoldDB" id="A0A068VEZ8"/>
<dbReference type="PhylomeDB" id="A0A068VEZ8"/>
<dbReference type="PANTHER" id="PTHR13872:SF48">
    <property type="entry name" value="DOLICHYL-DIPHOSPHOOLIGOSACCHARIDE--PROTEIN GLYCOSYLTRANSFERASE SUBUNIT STT3A"/>
    <property type="match status" value="1"/>
</dbReference>
<feature type="transmembrane region" description="Helical" evidence="16">
    <location>
        <begin position="159"/>
        <end position="183"/>
    </location>
</feature>
<comment type="subcellular location">
    <subcellularLocation>
        <location evidence="3">Endomembrane system</location>
        <topology evidence="3">Multi-pass membrane protein</topology>
    </subcellularLocation>
</comment>
<keyword evidence="8" id="KW-0808">Transferase</keyword>
<dbReference type="GO" id="GO:0046872">
    <property type="term" value="F:metal ion binding"/>
    <property type="evidence" value="ECO:0007669"/>
    <property type="project" value="UniProtKB-KW"/>
</dbReference>
<dbReference type="UniPathway" id="UPA00378"/>
<evidence type="ECO:0000256" key="15">
    <source>
        <dbReference type="ARBA" id="ARBA00048829"/>
    </source>
</evidence>
<dbReference type="GO" id="GO:0004579">
    <property type="term" value="F:dolichyl-diphosphooligosaccharide-protein glycotransferase activity"/>
    <property type="evidence" value="ECO:0007669"/>
    <property type="project" value="UniProtKB-EC"/>
</dbReference>